<dbReference type="InterPro" id="IPR013783">
    <property type="entry name" value="Ig-like_fold"/>
</dbReference>
<dbReference type="Proteomes" id="UP001164459">
    <property type="component" value="Chromosome"/>
</dbReference>
<reference evidence="1" key="1">
    <citation type="submission" date="2022-11" db="EMBL/GenBank/DDBJ databases">
        <title>Minimal conservation of predation-associated metabolite biosynthetic gene clusters underscores biosynthetic potential of Myxococcota including descriptions for ten novel species: Archangium lansinium sp. nov., Myxococcus landrumus sp. nov., Nannocystis bai.</title>
        <authorList>
            <person name="Ahearne A."/>
            <person name="Stevens C."/>
            <person name="Dowd S."/>
        </authorList>
    </citation>
    <scope>NUCLEOTIDE SEQUENCE</scope>
    <source>
        <strain evidence="1">Fl3</strain>
    </source>
</reference>
<gene>
    <name evidence="1" type="ORF">O0S08_11775</name>
</gene>
<proteinExistence type="predicted"/>
<evidence type="ECO:0000313" key="2">
    <source>
        <dbReference type="Proteomes" id="UP001164459"/>
    </source>
</evidence>
<sequence>MILQATMLTTLLLHAVTPVDTDPAAARARLSSLLAAQRSQPALLAPAEPALDDPSISAVYPNRAFIERVLDVTISGDDTQWTDAVEVDFGDGITVDSVRVASPTGLVAHITIDDRAALGARDVTVREGEVEVVYAGAFVLEAPLAFKTLQGTRAVGSVLTGTLVQRDISTPFDSMDSTLTVEPGFTVDYFYAQQYSADFALLVDVPVAAGTYDVHVDSGEVTSTGPDILPIATRTPIPLKEGDNVGTLKDQFGTALYTFTPPAEPTRMTFTVTAADQAAAPILAVLPASGSFADLIAADVRVVVDSTAAEPIYVIYWDAAGAPKHDFTINLVTGEPPPPETEPNDTCDEATRVESSSSTLGELRDASDVDWFVFKAMDADVGKSVHVITQPGEADTDTVVEVFAADCTTSLGGPSPDYSFHEDFLSTPITAAGDVYVKVSHSADPFNSGKYELVLKLE</sequence>
<name>A0ABY7HC21_9BACT</name>
<accession>A0ABY7HC21</accession>
<evidence type="ECO:0000313" key="1">
    <source>
        <dbReference type="EMBL" id="WAS96817.1"/>
    </source>
</evidence>
<dbReference type="RefSeq" id="WP_269039181.1">
    <property type="nucleotide sequence ID" value="NZ_CP114040.1"/>
</dbReference>
<dbReference type="Gene3D" id="2.60.120.380">
    <property type="match status" value="1"/>
</dbReference>
<organism evidence="1 2">
    <name type="scientific">Nannocystis punicea</name>
    <dbReference type="NCBI Taxonomy" id="2995304"/>
    <lineage>
        <taxon>Bacteria</taxon>
        <taxon>Pseudomonadati</taxon>
        <taxon>Myxococcota</taxon>
        <taxon>Polyangia</taxon>
        <taxon>Nannocystales</taxon>
        <taxon>Nannocystaceae</taxon>
        <taxon>Nannocystis</taxon>
    </lineage>
</organism>
<dbReference type="EMBL" id="CP114040">
    <property type="protein sequence ID" value="WAS96817.1"/>
    <property type="molecule type" value="Genomic_DNA"/>
</dbReference>
<keyword evidence="2" id="KW-1185">Reference proteome</keyword>
<protein>
    <submittedName>
        <fullName evidence="1">Uncharacterized protein</fullName>
    </submittedName>
</protein>
<dbReference type="Gene3D" id="2.60.40.10">
    <property type="entry name" value="Immunoglobulins"/>
    <property type="match status" value="1"/>
</dbReference>